<dbReference type="AlphaFoldDB" id="A0A6A5W738"/>
<evidence type="ECO:0000256" key="1">
    <source>
        <dbReference type="SAM" id="MobiDB-lite"/>
    </source>
</evidence>
<sequence>MPPSMQELPKRRSLGISCARTKDDLSCRQAPTLPPSTIQDSSLSLLHGRREEFTMSKQLESIGYALRSLEVMVNVLRTYMDLVQTSQFSQWYEIFAAFHSWFDTALAMYQNFCIFIFSPLPLSASDNDLTEKLESLGSLAHGLDYPGVILKEVTKYFLLRLHCCFLPSKQMPFDLNLKEAELHATPFQFQNDNRLYSGTLWKHLSGDEYRELVKMLSRISKATKWADDYKSKISQAKANGTQEQMQRLTLGDGSENKNETGHTEEDSTQ</sequence>
<reference evidence="2" key="1">
    <citation type="journal article" date="2020" name="Stud. Mycol.">
        <title>101 Dothideomycetes genomes: a test case for predicting lifestyles and emergence of pathogens.</title>
        <authorList>
            <person name="Haridas S."/>
            <person name="Albert R."/>
            <person name="Binder M."/>
            <person name="Bloem J."/>
            <person name="Labutti K."/>
            <person name="Salamov A."/>
            <person name="Andreopoulos B."/>
            <person name="Baker S."/>
            <person name="Barry K."/>
            <person name="Bills G."/>
            <person name="Bluhm B."/>
            <person name="Cannon C."/>
            <person name="Castanera R."/>
            <person name="Culley D."/>
            <person name="Daum C."/>
            <person name="Ezra D."/>
            <person name="Gonzalez J."/>
            <person name="Henrissat B."/>
            <person name="Kuo A."/>
            <person name="Liang C."/>
            <person name="Lipzen A."/>
            <person name="Lutzoni F."/>
            <person name="Magnuson J."/>
            <person name="Mondo S."/>
            <person name="Nolan M."/>
            <person name="Ohm R."/>
            <person name="Pangilinan J."/>
            <person name="Park H.-J."/>
            <person name="Ramirez L."/>
            <person name="Alfaro M."/>
            <person name="Sun H."/>
            <person name="Tritt A."/>
            <person name="Yoshinaga Y."/>
            <person name="Zwiers L.-H."/>
            <person name="Turgeon B."/>
            <person name="Goodwin S."/>
            <person name="Spatafora J."/>
            <person name="Crous P."/>
            <person name="Grigoriev I."/>
        </authorList>
    </citation>
    <scope>NUCLEOTIDE SEQUENCE</scope>
    <source>
        <strain evidence="2">CBS 123094</strain>
    </source>
</reference>
<keyword evidence="3" id="KW-1185">Reference proteome</keyword>
<feature type="compositionally biased region" description="Polar residues" evidence="1">
    <location>
        <begin position="236"/>
        <end position="247"/>
    </location>
</feature>
<protein>
    <submittedName>
        <fullName evidence="2">Uncharacterized protein</fullName>
    </submittedName>
</protein>
<dbReference type="EMBL" id="ML977649">
    <property type="protein sequence ID" value="KAF1994935.1"/>
    <property type="molecule type" value="Genomic_DNA"/>
</dbReference>
<proteinExistence type="predicted"/>
<feature type="region of interest" description="Disordered" evidence="1">
    <location>
        <begin position="236"/>
        <end position="269"/>
    </location>
</feature>
<organism evidence="2 3">
    <name type="scientific">Amniculicola lignicola CBS 123094</name>
    <dbReference type="NCBI Taxonomy" id="1392246"/>
    <lineage>
        <taxon>Eukaryota</taxon>
        <taxon>Fungi</taxon>
        <taxon>Dikarya</taxon>
        <taxon>Ascomycota</taxon>
        <taxon>Pezizomycotina</taxon>
        <taxon>Dothideomycetes</taxon>
        <taxon>Pleosporomycetidae</taxon>
        <taxon>Pleosporales</taxon>
        <taxon>Amniculicolaceae</taxon>
        <taxon>Amniculicola</taxon>
    </lineage>
</organism>
<gene>
    <name evidence="2" type="ORF">P154DRAFT_361848</name>
</gene>
<dbReference type="Proteomes" id="UP000799779">
    <property type="component" value="Unassembled WGS sequence"/>
</dbReference>
<feature type="compositionally biased region" description="Basic and acidic residues" evidence="1">
    <location>
        <begin position="254"/>
        <end position="269"/>
    </location>
</feature>
<evidence type="ECO:0000313" key="2">
    <source>
        <dbReference type="EMBL" id="KAF1994935.1"/>
    </source>
</evidence>
<evidence type="ECO:0000313" key="3">
    <source>
        <dbReference type="Proteomes" id="UP000799779"/>
    </source>
</evidence>
<name>A0A6A5W738_9PLEO</name>
<accession>A0A6A5W738</accession>